<dbReference type="GO" id="GO:0000470">
    <property type="term" value="P:maturation of LSU-rRNA"/>
    <property type="evidence" value="ECO:0007669"/>
    <property type="project" value="TreeGrafter"/>
</dbReference>
<reference evidence="3" key="1">
    <citation type="submission" date="2017-02" db="UniProtKB">
        <authorList>
            <consortium name="WormBaseParasite"/>
        </authorList>
    </citation>
    <scope>IDENTIFICATION</scope>
</reference>
<dbReference type="InterPro" id="IPR007174">
    <property type="entry name" value="Las1"/>
</dbReference>
<keyword evidence="2" id="KW-1185">Reference proteome</keyword>
<gene>
    <name evidence="1" type="ORF">ASIM_LOCUS19549</name>
</gene>
<dbReference type="GO" id="GO:0004519">
    <property type="term" value="F:endonuclease activity"/>
    <property type="evidence" value="ECO:0007669"/>
    <property type="project" value="InterPro"/>
</dbReference>
<dbReference type="Proteomes" id="UP000267096">
    <property type="component" value="Unassembled WGS sequence"/>
</dbReference>
<accession>A0A0M3KGQ1</accession>
<dbReference type="GO" id="GO:0000460">
    <property type="term" value="P:maturation of 5.8S rRNA"/>
    <property type="evidence" value="ECO:0007669"/>
    <property type="project" value="TreeGrafter"/>
</dbReference>
<dbReference type="PANTHER" id="PTHR15002">
    <property type="entry name" value="RIBOSOMAL BIOGENESIS PROTEIN LAS1L"/>
    <property type="match status" value="1"/>
</dbReference>
<protein>
    <submittedName>
        <fullName evidence="3">LAS1-like</fullName>
    </submittedName>
</protein>
<sequence>MIVGYTTSEWLKVKSLYRSDDLAELRYAVAILQVWRIRMGNSMHVAAEMSELILSAIIADKESTALSAASNDSDWLSTFNQRLLYSAAVIRFVNYLNELCQQKQPARTMSIKQAVSMMNVPSWVVEVRHQATHQHLPSLNILRTATNWCRDWLWSNHWQKPIDEAVLYNDNEEDMHQLITIYDQIELLINDFIRDRMNSLN</sequence>
<name>A0A0M3KGQ1_ANISI</name>
<reference evidence="1 2" key="2">
    <citation type="submission" date="2018-11" db="EMBL/GenBank/DDBJ databases">
        <authorList>
            <consortium name="Pathogen Informatics"/>
        </authorList>
    </citation>
    <scope>NUCLEOTIDE SEQUENCE [LARGE SCALE GENOMIC DNA]</scope>
</reference>
<proteinExistence type="predicted"/>
<organism evidence="3">
    <name type="scientific">Anisakis simplex</name>
    <name type="common">Herring worm</name>
    <dbReference type="NCBI Taxonomy" id="6269"/>
    <lineage>
        <taxon>Eukaryota</taxon>
        <taxon>Metazoa</taxon>
        <taxon>Ecdysozoa</taxon>
        <taxon>Nematoda</taxon>
        <taxon>Chromadorea</taxon>
        <taxon>Rhabditida</taxon>
        <taxon>Spirurina</taxon>
        <taxon>Ascaridomorpha</taxon>
        <taxon>Ascaridoidea</taxon>
        <taxon>Anisakidae</taxon>
        <taxon>Anisakis</taxon>
        <taxon>Anisakis simplex complex</taxon>
    </lineage>
</organism>
<dbReference type="AlphaFoldDB" id="A0A0M3KGQ1"/>
<dbReference type="EMBL" id="UYRR01037454">
    <property type="protein sequence ID" value="VDK70427.1"/>
    <property type="molecule type" value="Genomic_DNA"/>
</dbReference>
<evidence type="ECO:0000313" key="3">
    <source>
        <dbReference type="WBParaSite" id="ASIM_0002016501-mRNA-1"/>
    </source>
</evidence>
<dbReference type="Pfam" id="PF04031">
    <property type="entry name" value="Las1"/>
    <property type="match status" value="1"/>
</dbReference>
<dbReference type="PANTHER" id="PTHR15002:SF0">
    <property type="entry name" value="RIBOSOMAL BIOGENESIS PROTEIN LAS1L"/>
    <property type="match status" value="1"/>
</dbReference>
<dbReference type="GO" id="GO:0030687">
    <property type="term" value="C:preribosome, large subunit precursor"/>
    <property type="evidence" value="ECO:0007669"/>
    <property type="project" value="TreeGrafter"/>
</dbReference>
<dbReference type="GO" id="GO:0090730">
    <property type="term" value="C:Las1 complex"/>
    <property type="evidence" value="ECO:0007669"/>
    <property type="project" value="InterPro"/>
</dbReference>
<dbReference type="OrthoDB" id="10263222at2759"/>
<dbReference type="WBParaSite" id="ASIM_0002016501-mRNA-1">
    <property type="protein sequence ID" value="ASIM_0002016501-mRNA-1"/>
    <property type="gene ID" value="ASIM_0002016501"/>
</dbReference>
<evidence type="ECO:0000313" key="1">
    <source>
        <dbReference type="EMBL" id="VDK70427.1"/>
    </source>
</evidence>
<evidence type="ECO:0000313" key="2">
    <source>
        <dbReference type="Proteomes" id="UP000267096"/>
    </source>
</evidence>